<evidence type="ECO:0000313" key="3">
    <source>
        <dbReference type="Proteomes" id="UP000620327"/>
    </source>
</evidence>
<protein>
    <submittedName>
        <fullName evidence="2">Glycosyltransferase</fullName>
    </submittedName>
</protein>
<dbReference type="Proteomes" id="UP000620327">
    <property type="component" value="Unassembled WGS sequence"/>
</dbReference>
<keyword evidence="1" id="KW-0472">Membrane</keyword>
<evidence type="ECO:0000313" key="2">
    <source>
        <dbReference type="EMBL" id="MBC5770541.1"/>
    </source>
</evidence>
<reference evidence="2" key="1">
    <citation type="submission" date="2020-08" db="EMBL/GenBank/DDBJ databases">
        <title>Genome public.</title>
        <authorList>
            <person name="Liu C."/>
            <person name="Sun Q."/>
        </authorList>
    </citation>
    <scope>NUCLEOTIDE SEQUENCE</scope>
    <source>
        <strain evidence="2">BX15</strain>
    </source>
</reference>
<dbReference type="EMBL" id="JACOQI010000008">
    <property type="protein sequence ID" value="MBC5770541.1"/>
    <property type="molecule type" value="Genomic_DNA"/>
</dbReference>
<name>A0A923S7E1_9FIRM</name>
<dbReference type="RefSeq" id="WP_187014794.1">
    <property type="nucleotide sequence ID" value="NZ_JACOQI010000008.1"/>
</dbReference>
<feature type="transmembrane region" description="Helical" evidence="1">
    <location>
        <begin position="70"/>
        <end position="92"/>
    </location>
</feature>
<comment type="caution">
    <text evidence="2">The sequence shown here is derived from an EMBL/GenBank/DDBJ whole genome shotgun (WGS) entry which is preliminary data.</text>
</comment>
<organism evidence="2 3">
    <name type="scientific">Dysosmobacter segnis</name>
    <dbReference type="NCBI Taxonomy" id="2763042"/>
    <lineage>
        <taxon>Bacteria</taxon>
        <taxon>Bacillati</taxon>
        <taxon>Bacillota</taxon>
        <taxon>Clostridia</taxon>
        <taxon>Eubacteriales</taxon>
        <taxon>Oscillospiraceae</taxon>
        <taxon>Dysosmobacter</taxon>
    </lineage>
</organism>
<dbReference type="AlphaFoldDB" id="A0A923S7E1"/>
<accession>A0A923S7E1</accession>
<evidence type="ECO:0000256" key="1">
    <source>
        <dbReference type="SAM" id="Phobius"/>
    </source>
</evidence>
<proteinExistence type="predicted"/>
<keyword evidence="1" id="KW-1133">Transmembrane helix</keyword>
<keyword evidence="3" id="KW-1185">Reference proteome</keyword>
<sequence>MYDTTERVRRVKQTALRLIQKRERTALRRLETLCTALALGLTGALAHFIGGAPGAAVQGAYGATLLADSAGGYVLVGVASFTAAAVLTVVCMRLHEREKREKNNKTDKEGNAS</sequence>
<gene>
    <name evidence="2" type="ORF">H8Z83_09440</name>
</gene>
<feature type="transmembrane region" description="Helical" evidence="1">
    <location>
        <begin position="30"/>
        <end position="50"/>
    </location>
</feature>
<keyword evidence="1" id="KW-0812">Transmembrane</keyword>